<accession>A0A545SR94</accession>
<dbReference type="EMBL" id="VICH01000006">
    <property type="protein sequence ID" value="TQV67484.1"/>
    <property type="molecule type" value="Genomic_DNA"/>
</dbReference>
<organism evidence="1 2">
    <name type="scientific">Aliiroseovarius halocynthiae</name>
    <dbReference type="NCBI Taxonomy" id="985055"/>
    <lineage>
        <taxon>Bacteria</taxon>
        <taxon>Pseudomonadati</taxon>
        <taxon>Pseudomonadota</taxon>
        <taxon>Alphaproteobacteria</taxon>
        <taxon>Rhodobacterales</taxon>
        <taxon>Paracoccaceae</taxon>
        <taxon>Aliiroseovarius</taxon>
    </lineage>
</organism>
<dbReference type="RefSeq" id="WP_142853644.1">
    <property type="nucleotide sequence ID" value="NZ_ML660020.1"/>
</dbReference>
<sequence length="96" mass="10406">MAEKARGLFGAQAVETAQQDVIDRSKTRDPAKRGWVAMTVRASDIAVIELIRARFLAATGRPISKPEVMSAAIAEGLHILLKREDFGGEAADRDQS</sequence>
<proteinExistence type="predicted"/>
<protein>
    <submittedName>
        <fullName evidence="1">Uncharacterized protein</fullName>
    </submittedName>
</protein>
<reference evidence="1 2" key="1">
    <citation type="submission" date="2019-06" db="EMBL/GenBank/DDBJ databases">
        <title>A novel species of marine bacteria.</title>
        <authorList>
            <person name="Wang Y."/>
        </authorList>
    </citation>
    <scope>NUCLEOTIDE SEQUENCE [LARGE SCALE GENOMIC DNA]</scope>
    <source>
        <strain evidence="1 2">MA1-10</strain>
    </source>
</reference>
<evidence type="ECO:0000313" key="1">
    <source>
        <dbReference type="EMBL" id="TQV67484.1"/>
    </source>
</evidence>
<gene>
    <name evidence="1" type="ORF">FIL88_09675</name>
</gene>
<comment type="caution">
    <text evidence="1">The sequence shown here is derived from an EMBL/GenBank/DDBJ whole genome shotgun (WGS) entry which is preliminary data.</text>
</comment>
<dbReference type="AlphaFoldDB" id="A0A545SR94"/>
<name>A0A545SR94_9RHOB</name>
<keyword evidence="2" id="KW-1185">Reference proteome</keyword>
<dbReference type="Proteomes" id="UP000315816">
    <property type="component" value="Unassembled WGS sequence"/>
</dbReference>
<evidence type="ECO:0000313" key="2">
    <source>
        <dbReference type="Proteomes" id="UP000315816"/>
    </source>
</evidence>